<dbReference type="Gene3D" id="1.50.10.10">
    <property type="match status" value="1"/>
</dbReference>
<dbReference type="AlphaFoldDB" id="A0A553JYZ3"/>
<evidence type="ECO:0000259" key="2">
    <source>
        <dbReference type="Pfam" id="PF21958"/>
    </source>
</evidence>
<feature type="domain" description="Glycoside phosphorylase super sandwich" evidence="1">
    <location>
        <begin position="242"/>
        <end position="389"/>
    </location>
</feature>
<dbReference type="SUPFAM" id="SSF48208">
    <property type="entry name" value="Six-hairpin glycosidases"/>
    <property type="match status" value="1"/>
</dbReference>
<dbReference type="InterPro" id="IPR012341">
    <property type="entry name" value="6hp_glycosidase-like_sf"/>
</dbReference>
<dbReference type="InterPro" id="IPR037018">
    <property type="entry name" value="GH65_N"/>
</dbReference>
<reference evidence="3 4" key="1">
    <citation type="submission" date="2019-07" db="EMBL/GenBank/DDBJ databases">
        <authorList>
            <person name="Zhou L.-Y."/>
        </authorList>
    </citation>
    <scope>NUCLEOTIDE SEQUENCE [LARGE SCALE GENOMIC DNA]</scope>
    <source>
        <strain evidence="3 4">YIM 101269</strain>
    </source>
</reference>
<evidence type="ECO:0000313" key="3">
    <source>
        <dbReference type="EMBL" id="TRY17686.1"/>
    </source>
</evidence>
<comment type="caution">
    <text evidence="3">The sequence shown here is derived from an EMBL/GenBank/DDBJ whole genome shotgun (WGS) entry which is preliminary data.</text>
</comment>
<keyword evidence="4" id="KW-1185">Reference proteome</keyword>
<organism evidence="3 4">
    <name type="scientific">Tessaracoccus rhinocerotis</name>
    <dbReference type="NCBI Taxonomy" id="1689449"/>
    <lineage>
        <taxon>Bacteria</taxon>
        <taxon>Bacillati</taxon>
        <taxon>Actinomycetota</taxon>
        <taxon>Actinomycetes</taxon>
        <taxon>Propionibacteriales</taxon>
        <taxon>Propionibacteriaceae</taxon>
        <taxon>Tessaracoccus</taxon>
    </lineage>
</organism>
<gene>
    <name evidence="3" type="ORF">FOJ82_10385</name>
</gene>
<dbReference type="GO" id="GO:0005975">
    <property type="term" value="P:carbohydrate metabolic process"/>
    <property type="evidence" value="ECO:0007669"/>
    <property type="project" value="InterPro"/>
</dbReference>
<dbReference type="InterPro" id="IPR053831">
    <property type="entry name" value="SOGP_N"/>
</dbReference>
<dbReference type="PANTHER" id="PTHR37469:SF2">
    <property type="entry name" value="CELLOBIONIC ACID PHOSPHORYLASE"/>
    <property type="match status" value="1"/>
</dbReference>
<proteinExistence type="predicted"/>
<dbReference type="InterPro" id="IPR008928">
    <property type="entry name" value="6-hairpin_glycosidase_sf"/>
</dbReference>
<dbReference type="EMBL" id="VKKG01000004">
    <property type="protein sequence ID" value="TRY17686.1"/>
    <property type="molecule type" value="Genomic_DNA"/>
</dbReference>
<sequence length="1008" mass="109496">MSRPTLHGNIRDICWRLRWLQPDGGGRFGWELHVTNTGDHPVELDAVWTVDPALTEWDALRRNEFYVSQYLDLTPIRDGADLLLAVRQNMPGPANPWLALGATRPVVGWCTDALQLRPAVPGTGLDLTRDLPSQRLQHEHTLAGLQTEPWLLAPGEEGVVEFRAVVEADHPSASSDADAMRIRDLLRDGWETPEPDVGEPQPEAVSTVFSPVSYAHGEPLPEDELLSLLGEASGVERGPDGRVWSFWAGESHVVSAAKEAAVLRPHGHIIRTSEGPFPQDHTVAVTVWMNGNFASQLTSGHASADPILSVRRSYLGLTQADGVRLFIRRSASAPSGGRPARPATWHLLGQPSAWSVDQTTATWWYRLEDRTIRVTTSLAPDALTLEVAVTGEPIDLLISTTGEHGAGADSGPLFSDGVPRDGDWRAEVVPDVDNLVRTVPLARPPSRLASSHLRETGAGVREPAFGASRPEVRAPASLEGHAPGLIGGDATAQRLAALLPWLEHNAFVHYLAPRGLEQFTGGAWGTRDVCQGPVGLLVATGRLDVMRDVLLEVFAGQQDDGDWPQWFDYLTSHRTPGHRESHGDVVYWPLLALGEYLQLTGDLTILDEEVGWVGQDQLLAPTPVRAHVAAAVEHILGARSADPRLPAYGHGDWNDSLQPASPELARQMVSTWTAGLEIKALEELLVGLGDAEPGLISQLAGIIRGTTAAVRETLLVDGELCGYAVVTTDGVEPLVHPRDRRTGLRHGSLQMIHAIADEQLDPEQAAHHVAVIDEHLDGPVGIYLFDRPVDYHGGETHTFLRAEAASFWGREIGLMYTHAHLRWIEALLQLGLAERAWRALDLVVPDGLTANVPGARPRQSNCYYSSVDTAFRDRVDAEQRAASMFDPEFGFEGGWRVYSSGPGLLLRLVTEGFLGIRASRDGVVVDPVLPTGELEAVVNVAGMRVRVSYDVAAPGHGIIGVTAEGKEVATQPVQRRYRSGGVRIPESAWRGLADGRDEVALHVRVGRT</sequence>
<dbReference type="InterPro" id="IPR052047">
    <property type="entry name" value="GH94_Enzymes"/>
</dbReference>
<dbReference type="Gene3D" id="2.70.98.40">
    <property type="entry name" value="Glycoside hydrolase, family 65, N-terminal domain"/>
    <property type="match status" value="1"/>
</dbReference>
<dbReference type="GO" id="GO:0003824">
    <property type="term" value="F:catalytic activity"/>
    <property type="evidence" value="ECO:0007669"/>
    <property type="project" value="UniProtKB-ARBA"/>
</dbReference>
<protein>
    <submittedName>
        <fullName evidence="3">Cellobiose phosphorylase</fullName>
    </submittedName>
</protein>
<evidence type="ECO:0000313" key="4">
    <source>
        <dbReference type="Proteomes" id="UP000317638"/>
    </source>
</evidence>
<dbReference type="Pfam" id="PF21250">
    <property type="entry name" value="SOGP_2nd"/>
    <property type="match status" value="1"/>
</dbReference>
<feature type="domain" description="SOGP N-terminal" evidence="2">
    <location>
        <begin position="5"/>
        <end position="162"/>
    </location>
</feature>
<dbReference type="Proteomes" id="UP000317638">
    <property type="component" value="Unassembled WGS sequence"/>
</dbReference>
<name>A0A553JYZ3_9ACTN</name>
<dbReference type="PANTHER" id="PTHR37469">
    <property type="entry name" value="CELLOBIONIC ACID PHOSPHORYLASE-RELATED"/>
    <property type="match status" value="1"/>
</dbReference>
<evidence type="ECO:0000259" key="1">
    <source>
        <dbReference type="Pfam" id="PF21250"/>
    </source>
</evidence>
<dbReference type="InterPro" id="IPR048771">
    <property type="entry name" value="SOGP_2nd"/>
</dbReference>
<dbReference type="Pfam" id="PF21958">
    <property type="entry name" value="SOGP_N"/>
    <property type="match status" value="1"/>
</dbReference>
<dbReference type="RefSeq" id="WP_143938426.1">
    <property type="nucleotide sequence ID" value="NZ_VKKG01000004.1"/>
</dbReference>
<accession>A0A553JYZ3</accession>
<dbReference type="OrthoDB" id="9769991at2"/>